<reference evidence="3" key="1">
    <citation type="submission" date="2011-07" db="EMBL/GenBank/DDBJ databases">
        <authorList>
            <consortium name="Caenorhabditis brenneri Sequencing and Analysis Consortium"/>
            <person name="Wilson R.K."/>
        </authorList>
    </citation>
    <scope>NUCLEOTIDE SEQUENCE [LARGE SCALE GENOMIC DNA]</scope>
    <source>
        <strain evidence="3">PB2801</strain>
    </source>
</reference>
<dbReference type="STRING" id="135651.G0NF19"/>
<dbReference type="GO" id="GO:0007169">
    <property type="term" value="P:cell surface receptor protein tyrosine kinase signaling pathway"/>
    <property type="evidence" value="ECO:0007669"/>
    <property type="project" value="TreeGrafter"/>
</dbReference>
<dbReference type="InParanoid" id="G0NF19"/>
<dbReference type="Pfam" id="PF07714">
    <property type="entry name" value="PK_Tyr_Ser-Thr"/>
    <property type="match status" value="1"/>
</dbReference>
<feature type="domain" description="Protein kinase" evidence="1">
    <location>
        <begin position="1"/>
        <end position="104"/>
    </location>
</feature>
<sequence length="118" mass="14129">MHKENPLPHHWMAPENFDEKKFTEKSEIWSYAVCLWELFTLGDIPYQEVEDMLKYLSVGRRLPQPNYCSKEIYDFMKGCWDLDPSKRPTFSECVKFFEKQLELFTKEQPLNKPTSNNA</sequence>
<dbReference type="eggNOG" id="KOG0200">
    <property type="taxonomic scope" value="Eukaryota"/>
</dbReference>
<dbReference type="OMA" id="CCEMAYK"/>
<dbReference type="GO" id="GO:0005886">
    <property type="term" value="C:plasma membrane"/>
    <property type="evidence" value="ECO:0007669"/>
    <property type="project" value="TreeGrafter"/>
</dbReference>
<dbReference type="InterPro" id="IPR001245">
    <property type="entry name" value="Ser-Thr/Tyr_kinase_cat_dom"/>
</dbReference>
<dbReference type="PANTHER" id="PTHR24416">
    <property type="entry name" value="TYROSINE-PROTEIN KINASE RECEPTOR"/>
    <property type="match status" value="1"/>
</dbReference>
<keyword evidence="3" id="KW-1185">Reference proteome</keyword>
<dbReference type="EMBL" id="GL379874">
    <property type="protein sequence ID" value="EGT59095.1"/>
    <property type="molecule type" value="Genomic_DNA"/>
</dbReference>
<dbReference type="PANTHER" id="PTHR24416:SF503">
    <property type="entry name" value="PROTEIN KINASE DOMAIN-CONTAINING PROTEIN-RELATED"/>
    <property type="match status" value="1"/>
</dbReference>
<name>G0NF19_CAEBE</name>
<dbReference type="AlphaFoldDB" id="G0NF19"/>
<evidence type="ECO:0000313" key="3">
    <source>
        <dbReference type="Proteomes" id="UP000008068"/>
    </source>
</evidence>
<dbReference type="InterPro" id="IPR000719">
    <property type="entry name" value="Prot_kinase_dom"/>
</dbReference>
<dbReference type="OrthoDB" id="535945at2759"/>
<evidence type="ECO:0000313" key="2">
    <source>
        <dbReference type="EMBL" id="EGT59095.1"/>
    </source>
</evidence>
<evidence type="ECO:0000259" key="1">
    <source>
        <dbReference type="PROSITE" id="PS50011"/>
    </source>
</evidence>
<dbReference type="SUPFAM" id="SSF56112">
    <property type="entry name" value="Protein kinase-like (PK-like)"/>
    <property type="match status" value="1"/>
</dbReference>
<dbReference type="SMART" id="SM00219">
    <property type="entry name" value="TyrKc"/>
    <property type="match status" value="1"/>
</dbReference>
<dbReference type="Gene3D" id="1.10.510.10">
    <property type="entry name" value="Transferase(Phosphotransferase) domain 1"/>
    <property type="match status" value="1"/>
</dbReference>
<dbReference type="GO" id="GO:0004714">
    <property type="term" value="F:transmembrane receptor protein tyrosine kinase activity"/>
    <property type="evidence" value="ECO:0007669"/>
    <property type="project" value="TreeGrafter"/>
</dbReference>
<dbReference type="FunFam" id="1.10.510.10:FF:001927">
    <property type="entry name" value="Receptor protein-tyrosine kinase"/>
    <property type="match status" value="1"/>
</dbReference>
<organism evidence="3">
    <name type="scientific">Caenorhabditis brenneri</name>
    <name type="common">Nematode worm</name>
    <dbReference type="NCBI Taxonomy" id="135651"/>
    <lineage>
        <taxon>Eukaryota</taxon>
        <taxon>Metazoa</taxon>
        <taxon>Ecdysozoa</taxon>
        <taxon>Nematoda</taxon>
        <taxon>Chromadorea</taxon>
        <taxon>Rhabditida</taxon>
        <taxon>Rhabditina</taxon>
        <taxon>Rhabditomorpha</taxon>
        <taxon>Rhabditoidea</taxon>
        <taxon>Rhabditidae</taxon>
        <taxon>Peloderinae</taxon>
        <taxon>Caenorhabditis</taxon>
    </lineage>
</organism>
<protein>
    <recommendedName>
        <fullName evidence="1">Protein kinase domain-containing protein</fullName>
    </recommendedName>
</protein>
<dbReference type="InterPro" id="IPR011009">
    <property type="entry name" value="Kinase-like_dom_sf"/>
</dbReference>
<dbReference type="InterPro" id="IPR020635">
    <property type="entry name" value="Tyr_kinase_cat_dom"/>
</dbReference>
<gene>
    <name evidence="2" type="ORF">CAEBREN_14028</name>
</gene>
<dbReference type="Proteomes" id="UP000008068">
    <property type="component" value="Unassembled WGS sequence"/>
</dbReference>
<dbReference type="PROSITE" id="PS50011">
    <property type="entry name" value="PROTEIN_KINASE_DOM"/>
    <property type="match status" value="1"/>
</dbReference>
<dbReference type="InterPro" id="IPR050122">
    <property type="entry name" value="RTK"/>
</dbReference>
<dbReference type="GO" id="GO:0005524">
    <property type="term" value="F:ATP binding"/>
    <property type="evidence" value="ECO:0007669"/>
    <property type="project" value="InterPro"/>
</dbReference>
<proteinExistence type="predicted"/>
<accession>G0NF19</accession>
<dbReference type="HOGENOM" id="CLU_000288_7_26_1"/>
<dbReference type="PRINTS" id="PR00109">
    <property type="entry name" value="TYRKINASE"/>
</dbReference>
<dbReference type="GO" id="GO:0043235">
    <property type="term" value="C:receptor complex"/>
    <property type="evidence" value="ECO:0007669"/>
    <property type="project" value="TreeGrafter"/>
</dbReference>